<sequence>MAGGPNATTQTRLNAHPCLKDLIITPHNLHARRSWTPVEGSLLHITCHGCRWGITSVSPFLSMVLASVIISLSPSPSIILPWPMYIHTYEIISRLCSLGLCVDRRSFREVCAPQLPSCQFASLARILPVFSSLRDWLQGAEVDGVSMNCPFGKCPRCPC</sequence>
<gene>
    <name evidence="1" type="ORF">K504DRAFT_284056</name>
</gene>
<protein>
    <submittedName>
        <fullName evidence="1">Uncharacterized protein</fullName>
    </submittedName>
</protein>
<reference evidence="1" key="1">
    <citation type="journal article" date="2020" name="Stud. Mycol.">
        <title>101 Dothideomycetes genomes: a test case for predicting lifestyles and emergence of pathogens.</title>
        <authorList>
            <person name="Haridas S."/>
            <person name="Albert R."/>
            <person name="Binder M."/>
            <person name="Bloem J."/>
            <person name="Labutti K."/>
            <person name="Salamov A."/>
            <person name="Andreopoulos B."/>
            <person name="Baker S."/>
            <person name="Barry K."/>
            <person name="Bills G."/>
            <person name="Bluhm B."/>
            <person name="Cannon C."/>
            <person name="Castanera R."/>
            <person name="Culley D."/>
            <person name="Daum C."/>
            <person name="Ezra D."/>
            <person name="Gonzalez J."/>
            <person name="Henrissat B."/>
            <person name="Kuo A."/>
            <person name="Liang C."/>
            <person name="Lipzen A."/>
            <person name="Lutzoni F."/>
            <person name="Magnuson J."/>
            <person name="Mondo S."/>
            <person name="Nolan M."/>
            <person name="Ohm R."/>
            <person name="Pangilinan J."/>
            <person name="Park H.-J."/>
            <person name="Ramirez L."/>
            <person name="Alfaro M."/>
            <person name="Sun H."/>
            <person name="Tritt A."/>
            <person name="Yoshinaga Y."/>
            <person name="Zwiers L.-H."/>
            <person name="Turgeon B."/>
            <person name="Goodwin S."/>
            <person name="Spatafora J."/>
            <person name="Crous P."/>
            <person name="Grigoriev I."/>
        </authorList>
    </citation>
    <scope>NUCLEOTIDE SEQUENCE</scope>
    <source>
        <strain evidence="1">CBS 279.74</strain>
    </source>
</reference>
<dbReference type="AlphaFoldDB" id="A0A6G1KBL0"/>
<organism evidence="1 2">
    <name type="scientific">Pleomassaria siparia CBS 279.74</name>
    <dbReference type="NCBI Taxonomy" id="1314801"/>
    <lineage>
        <taxon>Eukaryota</taxon>
        <taxon>Fungi</taxon>
        <taxon>Dikarya</taxon>
        <taxon>Ascomycota</taxon>
        <taxon>Pezizomycotina</taxon>
        <taxon>Dothideomycetes</taxon>
        <taxon>Pleosporomycetidae</taxon>
        <taxon>Pleosporales</taxon>
        <taxon>Pleomassariaceae</taxon>
        <taxon>Pleomassaria</taxon>
    </lineage>
</organism>
<dbReference type="EMBL" id="MU005770">
    <property type="protein sequence ID" value="KAF2709852.1"/>
    <property type="molecule type" value="Genomic_DNA"/>
</dbReference>
<accession>A0A6G1KBL0</accession>
<proteinExistence type="predicted"/>
<name>A0A6G1KBL0_9PLEO</name>
<evidence type="ECO:0000313" key="2">
    <source>
        <dbReference type="Proteomes" id="UP000799428"/>
    </source>
</evidence>
<evidence type="ECO:0000313" key="1">
    <source>
        <dbReference type="EMBL" id="KAF2709852.1"/>
    </source>
</evidence>
<keyword evidence="2" id="KW-1185">Reference proteome</keyword>
<dbReference type="Proteomes" id="UP000799428">
    <property type="component" value="Unassembled WGS sequence"/>
</dbReference>